<gene>
    <name evidence="1" type="ORF">FNL39_103371</name>
</gene>
<proteinExistence type="predicted"/>
<keyword evidence="2" id="KW-1185">Reference proteome</keyword>
<comment type="caution">
    <text evidence="1">The sequence shown here is derived from an EMBL/GenBank/DDBJ whole genome shotgun (WGS) entry which is preliminary data.</text>
</comment>
<evidence type="ECO:0000313" key="1">
    <source>
        <dbReference type="EMBL" id="KAF0847473.1"/>
    </source>
</evidence>
<evidence type="ECO:0008006" key="3">
    <source>
        <dbReference type="Google" id="ProtNLM"/>
    </source>
</evidence>
<name>A0ABQ6YP80_9NOCA</name>
<organism evidence="1 2">
    <name type="scientific">Nocardia caishijiensis</name>
    <dbReference type="NCBI Taxonomy" id="184756"/>
    <lineage>
        <taxon>Bacteria</taxon>
        <taxon>Bacillati</taxon>
        <taxon>Actinomycetota</taxon>
        <taxon>Actinomycetes</taxon>
        <taxon>Mycobacteriales</taxon>
        <taxon>Nocardiaceae</taxon>
        <taxon>Nocardia</taxon>
    </lineage>
</organism>
<dbReference type="InterPro" id="IPR011990">
    <property type="entry name" value="TPR-like_helical_dom_sf"/>
</dbReference>
<dbReference type="RefSeq" id="WP_067981018.1">
    <property type="nucleotide sequence ID" value="NZ_VMSD01000003.1"/>
</dbReference>
<sequence>MELPRPLGAEPAPATYGSLHAARAAFLAELGRVEEAVAAYEDALRLTDNAVERTHLRGKLAALSG</sequence>
<dbReference type="Proteomes" id="UP000798951">
    <property type="component" value="Unassembled WGS sequence"/>
</dbReference>
<accession>A0ABQ6YP80</accession>
<dbReference type="SUPFAM" id="SSF48452">
    <property type="entry name" value="TPR-like"/>
    <property type="match status" value="1"/>
</dbReference>
<evidence type="ECO:0000313" key="2">
    <source>
        <dbReference type="Proteomes" id="UP000798951"/>
    </source>
</evidence>
<protein>
    <recommendedName>
        <fullName evidence="3">Tetratricopeptide repeat protein</fullName>
    </recommendedName>
</protein>
<dbReference type="Gene3D" id="1.25.40.10">
    <property type="entry name" value="Tetratricopeptide repeat domain"/>
    <property type="match status" value="1"/>
</dbReference>
<dbReference type="EMBL" id="VMSD01000003">
    <property type="protein sequence ID" value="KAF0847473.1"/>
    <property type="molecule type" value="Genomic_DNA"/>
</dbReference>
<reference evidence="1 2" key="1">
    <citation type="submission" date="2019-07" db="EMBL/GenBank/DDBJ databases">
        <title>Genomic Encyclopedia of Type Strains, Phase IV (KMG-IV): sequencing the most valuable type-strain genomes for metagenomic binning, comparative biology and taxonomic classification.</title>
        <authorList>
            <person name="Goeker M."/>
        </authorList>
    </citation>
    <scope>NUCLEOTIDE SEQUENCE [LARGE SCALE GENOMIC DNA]</scope>
    <source>
        <strain evidence="1 2">DSM 44831</strain>
    </source>
</reference>